<keyword evidence="2 5" id="KW-0812">Transmembrane</keyword>
<dbReference type="eggNOG" id="ENOG50337PH">
    <property type="taxonomic scope" value="Bacteria"/>
</dbReference>
<sequence>MNENFNNDGMGQSGNSGNVMPPKPNNNLIFAIFTTICCCLPLGIYAIILANKVNTYYMTNQYELAVATANDVKKWCWIGVIISVVCNLAYFGIFGFGSLASILNQ</sequence>
<keyword evidence="3 5" id="KW-1133">Transmembrane helix</keyword>
<reference evidence="7" key="1">
    <citation type="submission" date="2016-01" db="EMBL/GenBank/DDBJ databases">
        <authorList>
            <person name="Mitreva M."/>
            <person name="Pepin K.H."/>
            <person name="Mihindukulasuriya K.A."/>
            <person name="Fulton R."/>
            <person name="Fronick C."/>
            <person name="O'Laughlin M."/>
            <person name="Miner T."/>
            <person name="Herter B."/>
            <person name="Rosa B.A."/>
            <person name="Cordes M."/>
            <person name="Tomlinson C."/>
            <person name="Wollam A."/>
            <person name="Palsikar V.B."/>
            <person name="Mardis E.R."/>
            <person name="Wilson R.K."/>
        </authorList>
    </citation>
    <scope>NUCLEOTIDE SEQUENCE [LARGE SCALE GENOMIC DNA]</scope>
    <source>
        <strain evidence="7">MJR7716</strain>
    </source>
</reference>
<name>A0A133PW80_9BACT</name>
<dbReference type="PANTHER" id="PTHR14948:SF25">
    <property type="entry name" value="DUF4190 DOMAIN-CONTAINING PROTEIN"/>
    <property type="match status" value="1"/>
</dbReference>
<keyword evidence="4 5" id="KW-0472">Membrane</keyword>
<feature type="transmembrane region" description="Helical" evidence="5">
    <location>
        <begin position="75"/>
        <end position="103"/>
    </location>
</feature>
<protein>
    <recommendedName>
        <fullName evidence="8">Interferon-induced transmembrane protein</fullName>
    </recommendedName>
</protein>
<dbReference type="OrthoDB" id="9815705at2"/>
<feature type="transmembrane region" description="Helical" evidence="5">
    <location>
        <begin position="28"/>
        <end position="50"/>
    </location>
</feature>
<dbReference type="PATRIC" id="fig|28128.5.peg.2426"/>
<comment type="caution">
    <text evidence="6">The sequence shown here is derived from an EMBL/GenBank/DDBJ whole genome shotgun (WGS) entry which is preliminary data.</text>
</comment>
<organism evidence="6 7">
    <name type="scientific">Prevotella corporis</name>
    <dbReference type="NCBI Taxonomy" id="28128"/>
    <lineage>
        <taxon>Bacteria</taxon>
        <taxon>Pseudomonadati</taxon>
        <taxon>Bacteroidota</taxon>
        <taxon>Bacteroidia</taxon>
        <taxon>Bacteroidales</taxon>
        <taxon>Prevotellaceae</taxon>
        <taxon>Prevotella</taxon>
    </lineage>
</organism>
<dbReference type="PANTHER" id="PTHR14948">
    <property type="entry name" value="NG5"/>
    <property type="match status" value="1"/>
</dbReference>
<keyword evidence="7" id="KW-1185">Reference proteome</keyword>
<proteinExistence type="predicted"/>
<evidence type="ECO:0008006" key="8">
    <source>
        <dbReference type="Google" id="ProtNLM"/>
    </source>
</evidence>
<evidence type="ECO:0000313" key="6">
    <source>
        <dbReference type="EMBL" id="KXA33701.1"/>
    </source>
</evidence>
<dbReference type="InterPro" id="IPR051423">
    <property type="entry name" value="CD225/Dispanin"/>
</dbReference>
<dbReference type="InterPro" id="IPR007593">
    <property type="entry name" value="CD225/Dispanin_fam"/>
</dbReference>
<evidence type="ECO:0000256" key="5">
    <source>
        <dbReference type="SAM" id="Phobius"/>
    </source>
</evidence>
<evidence type="ECO:0000313" key="7">
    <source>
        <dbReference type="Proteomes" id="UP000070533"/>
    </source>
</evidence>
<dbReference type="STRING" id="28128.HMPREF3226_02352"/>
<evidence type="ECO:0000256" key="2">
    <source>
        <dbReference type="ARBA" id="ARBA00022692"/>
    </source>
</evidence>
<dbReference type="Pfam" id="PF04505">
    <property type="entry name" value="CD225"/>
    <property type="match status" value="1"/>
</dbReference>
<dbReference type="GO" id="GO:0016020">
    <property type="term" value="C:membrane"/>
    <property type="evidence" value="ECO:0007669"/>
    <property type="project" value="UniProtKB-SubCell"/>
</dbReference>
<dbReference type="RefSeq" id="WP_060941210.1">
    <property type="nucleotide sequence ID" value="NZ_CAMXYN010000030.1"/>
</dbReference>
<evidence type="ECO:0000256" key="3">
    <source>
        <dbReference type="ARBA" id="ARBA00022989"/>
    </source>
</evidence>
<gene>
    <name evidence="6" type="ORF">HMPREF3226_02352</name>
</gene>
<evidence type="ECO:0000256" key="4">
    <source>
        <dbReference type="ARBA" id="ARBA00023136"/>
    </source>
</evidence>
<dbReference type="AlphaFoldDB" id="A0A133PW80"/>
<comment type="subcellular location">
    <subcellularLocation>
        <location evidence="1">Membrane</location>
    </subcellularLocation>
</comment>
<dbReference type="EMBL" id="LRQG01000217">
    <property type="protein sequence ID" value="KXA33701.1"/>
    <property type="molecule type" value="Genomic_DNA"/>
</dbReference>
<evidence type="ECO:0000256" key="1">
    <source>
        <dbReference type="ARBA" id="ARBA00004370"/>
    </source>
</evidence>
<dbReference type="Proteomes" id="UP000070533">
    <property type="component" value="Unassembled WGS sequence"/>
</dbReference>
<accession>A0A133PW80</accession>